<dbReference type="Pfam" id="PF00400">
    <property type="entry name" value="WD40"/>
    <property type="match status" value="2"/>
</dbReference>
<keyword evidence="6" id="KW-1185">Reference proteome</keyword>
<gene>
    <name evidence="5" type="ORF">CMV_030369</name>
</gene>
<sequence length="288" mass="32252">MLMENSSTVLGSKGLIRKHEFVRIIIQCLYSLGYKNSASCLESESGISYKSLDFELLESQLLCGNWDGCIDTLNAIKDLMDETRASALFLVFKQCLLECLNRGDDSMALAVLRKEVSASRLGKDKAQNLAQSILSFKDVQFGEIEDNDVRELRKKLLAELEKLLPPPTMLPERRVQIPTETVQILKGHKNEVWFVQFSNNGDYLASSSSDCTAIIWQVLQDGKLMLLHTLRSHQNPVSFVAWSPDDTKLLTCGNGEVLKLWDVETVLTLKKASICGIVMATRLKHGRG</sequence>
<accession>A0A8J4Q187</accession>
<dbReference type="PANTHER" id="PTHR22838">
    <property type="entry name" value="WD REPEAT PROTEIN 26-RELATED"/>
    <property type="match status" value="1"/>
</dbReference>
<feature type="repeat" description="WD" evidence="3">
    <location>
        <begin position="185"/>
        <end position="218"/>
    </location>
</feature>
<keyword evidence="1 3" id="KW-0853">WD repeat</keyword>
<dbReference type="InterPro" id="IPR015943">
    <property type="entry name" value="WD40/YVTN_repeat-like_dom_sf"/>
</dbReference>
<dbReference type="PROSITE" id="PS50082">
    <property type="entry name" value="WD_REPEATS_2"/>
    <property type="match status" value="2"/>
</dbReference>
<dbReference type="SMART" id="SM00667">
    <property type="entry name" value="LisH"/>
    <property type="match status" value="1"/>
</dbReference>
<evidence type="ECO:0000259" key="4">
    <source>
        <dbReference type="PROSITE" id="PS50897"/>
    </source>
</evidence>
<feature type="repeat" description="WD" evidence="3">
    <location>
        <begin position="230"/>
        <end position="271"/>
    </location>
</feature>
<dbReference type="InterPro" id="IPR051350">
    <property type="entry name" value="WD_repeat-ST_regulator"/>
</dbReference>
<evidence type="ECO:0000256" key="2">
    <source>
        <dbReference type="ARBA" id="ARBA00022737"/>
    </source>
</evidence>
<organism evidence="5 6">
    <name type="scientific">Castanea mollissima</name>
    <name type="common">Chinese chestnut</name>
    <dbReference type="NCBI Taxonomy" id="60419"/>
    <lineage>
        <taxon>Eukaryota</taxon>
        <taxon>Viridiplantae</taxon>
        <taxon>Streptophyta</taxon>
        <taxon>Embryophyta</taxon>
        <taxon>Tracheophyta</taxon>
        <taxon>Spermatophyta</taxon>
        <taxon>Magnoliopsida</taxon>
        <taxon>eudicotyledons</taxon>
        <taxon>Gunneridae</taxon>
        <taxon>Pentapetalae</taxon>
        <taxon>rosids</taxon>
        <taxon>fabids</taxon>
        <taxon>Fagales</taxon>
        <taxon>Fagaceae</taxon>
        <taxon>Castanea</taxon>
    </lineage>
</organism>
<reference evidence="5" key="1">
    <citation type="submission" date="2020-03" db="EMBL/GenBank/DDBJ databases">
        <title>Castanea mollissima Vanexum genome sequencing.</title>
        <authorList>
            <person name="Staton M."/>
        </authorList>
    </citation>
    <scope>NUCLEOTIDE SEQUENCE</scope>
    <source>
        <tissue evidence="5">Leaf</tissue>
    </source>
</reference>
<dbReference type="SMART" id="SM00320">
    <property type="entry name" value="WD40"/>
    <property type="match status" value="2"/>
</dbReference>
<dbReference type="SUPFAM" id="SSF50978">
    <property type="entry name" value="WD40 repeat-like"/>
    <property type="match status" value="1"/>
</dbReference>
<name>A0A8J4Q187_9ROSI</name>
<keyword evidence="2" id="KW-0677">Repeat</keyword>
<dbReference type="Pfam" id="PF21889">
    <property type="entry name" value="TPR1-like_2nd"/>
    <property type="match status" value="1"/>
</dbReference>
<dbReference type="OrthoDB" id="972532at2759"/>
<dbReference type="AlphaFoldDB" id="A0A8J4Q187"/>
<evidence type="ECO:0000313" key="6">
    <source>
        <dbReference type="Proteomes" id="UP000737018"/>
    </source>
</evidence>
<dbReference type="Gene3D" id="2.130.10.10">
    <property type="entry name" value="YVTN repeat-like/Quinoprotein amine dehydrogenase"/>
    <property type="match status" value="1"/>
</dbReference>
<dbReference type="InterPro" id="IPR036322">
    <property type="entry name" value="WD40_repeat_dom_sf"/>
</dbReference>
<dbReference type="PROSITE" id="PS50896">
    <property type="entry name" value="LISH"/>
    <property type="match status" value="1"/>
</dbReference>
<dbReference type="PANTHER" id="PTHR22838:SF23">
    <property type="entry name" value="WD REPEAT-CONTAINING PROTEIN WDS HOMOLOG"/>
    <property type="match status" value="1"/>
</dbReference>
<evidence type="ECO:0000313" key="5">
    <source>
        <dbReference type="EMBL" id="KAF3943035.1"/>
    </source>
</evidence>
<dbReference type="InterPro" id="IPR054080">
    <property type="entry name" value="TPR1-like_2nd"/>
</dbReference>
<dbReference type="Proteomes" id="UP000737018">
    <property type="component" value="Unassembled WGS sequence"/>
</dbReference>
<feature type="domain" description="CTLH" evidence="4">
    <location>
        <begin position="50"/>
        <end position="107"/>
    </location>
</feature>
<dbReference type="InterPro" id="IPR001680">
    <property type="entry name" value="WD40_rpt"/>
</dbReference>
<dbReference type="InterPro" id="IPR006594">
    <property type="entry name" value="LisH"/>
</dbReference>
<dbReference type="InterPro" id="IPR006595">
    <property type="entry name" value="CTLH_C"/>
</dbReference>
<evidence type="ECO:0000256" key="3">
    <source>
        <dbReference type="PROSITE-ProRule" id="PRU00221"/>
    </source>
</evidence>
<comment type="caution">
    <text evidence="5">The sequence shown here is derived from an EMBL/GenBank/DDBJ whole genome shotgun (WGS) entry which is preliminary data.</text>
</comment>
<dbReference type="PROSITE" id="PS50294">
    <property type="entry name" value="WD_REPEATS_REGION"/>
    <property type="match status" value="2"/>
</dbReference>
<dbReference type="Pfam" id="PF23627">
    <property type="entry name" value="LisH_WDR26"/>
    <property type="match status" value="1"/>
</dbReference>
<dbReference type="SMART" id="SM00668">
    <property type="entry name" value="CTLH"/>
    <property type="match status" value="1"/>
</dbReference>
<protein>
    <recommendedName>
        <fullName evidence="4">CTLH domain-containing protein</fullName>
    </recommendedName>
</protein>
<proteinExistence type="predicted"/>
<dbReference type="PROSITE" id="PS50897">
    <property type="entry name" value="CTLH"/>
    <property type="match status" value="1"/>
</dbReference>
<evidence type="ECO:0000256" key="1">
    <source>
        <dbReference type="ARBA" id="ARBA00022574"/>
    </source>
</evidence>
<dbReference type="EMBL" id="JRKL02013166">
    <property type="protein sequence ID" value="KAF3943035.1"/>
    <property type="molecule type" value="Genomic_DNA"/>
</dbReference>